<dbReference type="EMBL" id="JACICC010000005">
    <property type="protein sequence ID" value="MBB3810113.1"/>
    <property type="molecule type" value="Genomic_DNA"/>
</dbReference>
<accession>A0A7W5Z4M3</accession>
<dbReference type="Proteomes" id="UP000537592">
    <property type="component" value="Unassembled WGS sequence"/>
</dbReference>
<comment type="caution">
    <text evidence="1">The sequence shown here is derived from an EMBL/GenBank/DDBJ whole genome shotgun (WGS) entry which is preliminary data.</text>
</comment>
<protein>
    <submittedName>
        <fullName evidence="1">Uncharacterized protein</fullName>
    </submittedName>
</protein>
<gene>
    <name evidence="1" type="ORF">FHS81_002209</name>
</gene>
<evidence type="ECO:0000313" key="1">
    <source>
        <dbReference type="EMBL" id="MBB3810113.1"/>
    </source>
</evidence>
<reference evidence="1 2" key="1">
    <citation type="submission" date="2020-08" db="EMBL/GenBank/DDBJ databases">
        <title>Genomic Encyclopedia of Type Strains, Phase IV (KMG-IV): sequencing the most valuable type-strain genomes for metagenomic binning, comparative biology and taxonomic classification.</title>
        <authorList>
            <person name="Goeker M."/>
        </authorList>
    </citation>
    <scope>NUCLEOTIDE SEQUENCE [LARGE SCALE GENOMIC DNA]</scope>
    <source>
        <strain evidence="1 2">DSM 28760</strain>
    </source>
</reference>
<dbReference type="AlphaFoldDB" id="A0A7W5Z4M3"/>
<keyword evidence="2" id="KW-1185">Reference proteome</keyword>
<name>A0A7W5Z4M3_9HYPH</name>
<organism evidence="1 2">
    <name type="scientific">Pseudochelatococcus contaminans</name>
    <dbReference type="NCBI Taxonomy" id="1538103"/>
    <lineage>
        <taxon>Bacteria</taxon>
        <taxon>Pseudomonadati</taxon>
        <taxon>Pseudomonadota</taxon>
        <taxon>Alphaproteobacteria</taxon>
        <taxon>Hyphomicrobiales</taxon>
        <taxon>Chelatococcaceae</taxon>
        <taxon>Pseudochelatococcus</taxon>
    </lineage>
</organism>
<evidence type="ECO:0000313" key="2">
    <source>
        <dbReference type="Proteomes" id="UP000537592"/>
    </source>
</evidence>
<sequence length="53" mass="5830">MSISVGSPKRGVTRPVPLRKRGSGLDNFAEFVAMISGRKGQDWALRDLSAARW</sequence>
<proteinExistence type="predicted"/>